<keyword evidence="1" id="KW-0472">Membrane</keyword>
<keyword evidence="5" id="KW-1185">Reference proteome</keyword>
<dbReference type="SUPFAM" id="SSF53300">
    <property type="entry name" value="vWA-like"/>
    <property type="match status" value="1"/>
</dbReference>
<dbReference type="InterPro" id="IPR036465">
    <property type="entry name" value="vWFA_dom_sf"/>
</dbReference>
<name>A0A542U9A7_9ACTN</name>
<accession>A0A542U9A7</accession>
<dbReference type="Gene3D" id="3.40.50.410">
    <property type="entry name" value="von Willebrand factor, type A domain"/>
    <property type="match status" value="1"/>
</dbReference>
<dbReference type="AlphaFoldDB" id="A0A542U9A7"/>
<dbReference type="STRING" id="164348.BFF78_10050"/>
<evidence type="ECO:0000313" key="5">
    <source>
        <dbReference type="Proteomes" id="UP000318103"/>
    </source>
</evidence>
<proteinExistence type="predicted"/>
<reference evidence="4 5" key="1">
    <citation type="submission" date="2019-06" db="EMBL/GenBank/DDBJ databases">
        <title>Sequencing the genomes of 1000 actinobacteria strains.</title>
        <authorList>
            <person name="Klenk H.-P."/>
        </authorList>
    </citation>
    <scope>NUCLEOTIDE SEQUENCE [LARGE SCALE GENOMIC DNA]</scope>
    <source>
        <strain evidence="4 5">DSM 41929</strain>
    </source>
</reference>
<dbReference type="EMBL" id="VFNX01000001">
    <property type="protein sequence ID" value="TQK95647.1"/>
    <property type="molecule type" value="Genomic_DNA"/>
</dbReference>
<sequence>MITRQRLAAGVCALLAALAAGIAFPGGAVADETEQAAPKVELVLDVSGSMRTRDIDGGSRMAAAKQAFDEVLDATPQEVQLGIRTLGANYRGNDRKEGCKDTAQLYPVGPLNRTDAKTAVATLQPTGWTPIGPALLKAADDLNGGSGTRRIVLISDGEDTCQPLDPCEVAREIAAKGIGLTIDTLGLVPDARTRDQLSCIADATGGTYTDVRHKEELSDRVGQLVDRAADPVVTPVATEGAAQCEKAPTLKSGLYTDREEFGQQRWYKVDVDPGKELRASVSVADDRAVNPDYGVLLRAVTVPGREIVRGEAAGTGRTDVISTGLRYPKPDSDDDNAPAETVCLEVTNSFSAASGVKTTPGLPLELTVDVVDGPSGHHDVASFGLGRGWWLLGVLVLTGFLAGLLWGWLSRWRIAVWRTN</sequence>
<evidence type="ECO:0000259" key="3">
    <source>
        <dbReference type="PROSITE" id="PS50234"/>
    </source>
</evidence>
<dbReference type="Pfam" id="PF13519">
    <property type="entry name" value="VWA_2"/>
    <property type="match status" value="1"/>
</dbReference>
<comment type="caution">
    <text evidence="4">The sequence shown here is derived from an EMBL/GenBank/DDBJ whole genome shotgun (WGS) entry which is preliminary data.</text>
</comment>
<evidence type="ECO:0000256" key="1">
    <source>
        <dbReference type="SAM" id="Phobius"/>
    </source>
</evidence>
<feature type="signal peptide" evidence="2">
    <location>
        <begin position="1"/>
        <end position="30"/>
    </location>
</feature>
<evidence type="ECO:0000313" key="4">
    <source>
        <dbReference type="EMBL" id="TQK95647.1"/>
    </source>
</evidence>
<dbReference type="PANTHER" id="PTHR10579:SF43">
    <property type="entry name" value="ZINC FINGER (C3HC4-TYPE RING FINGER) FAMILY PROTEIN"/>
    <property type="match status" value="1"/>
</dbReference>
<dbReference type="RefSeq" id="WP_055710291.1">
    <property type="nucleotide sequence ID" value="NZ_JBPJFI010000001.1"/>
</dbReference>
<organism evidence="4 5">
    <name type="scientific">Streptomyces puniciscabiei</name>
    <dbReference type="NCBI Taxonomy" id="164348"/>
    <lineage>
        <taxon>Bacteria</taxon>
        <taxon>Bacillati</taxon>
        <taxon>Actinomycetota</taxon>
        <taxon>Actinomycetes</taxon>
        <taxon>Kitasatosporales</taxon>
        <taxon>Streptomycetaceae</taxon>
        <taxon>Streptomyces</taxon>
    </lineage>
</organism>
<evidence type="ECO:0000256" key="2">
    <source>
        <dbReference type="SAM" id="SignalP"/>
    </source>
</evidence>
<feature type="domain" description="VWFA" evidence="3">
    <location>
        <begin position="39"/>
        <end position="228"/>
    </location>
</feature>
<dbReference type="PANTHER" id="PTHR10579">
    <property type="entry name" value="CALCIUM-ACTIVATED CHLORIDE CHANNEL REGULATOR"/>
    <property type="match status" value="1"/>
</dbReference>
<gene>
    <name evidence="4" type="ORF">FB563_0565</name>
</gene>
<feature type="chain" id="PRO_5021885924" evidence="2">
    <location>
        <begin position="31"/>
        <end position="420"/>
    </location>
</feature>
<feature type="transmembrane region" description="Helical" evidence="1">
    <location>
        <begin position="389"/>
        <end position="409"/>
    </location>
</feature>
<dbReference type="InterPro" id="IPR051266">
    <property type="entry name" value="CLCR"/>
</dbReference>
<dbReference type="InterPro" id="IPR002035">
    <property type="entry name" value="VWF_A"/>
</dbReference>
<keyword evidence="1" id="KW-0812">Transmembrane</keyword>
<dbReference type="OrthoDB" id="4318225at2"/>
<dbReference type="Proteomes" id="UP000318103">
    <property type="component" value="Unassembled WGS sequence"/>
</dbReference>
<dbReference type="PROSITE" id="PS50234">
    <property type="entry name" value="VWFA"/>
    <property type="match status" value="1"/>
</dbReference>
<keyword evidence="1" id="KW-1133">Transmembrane helix</keyword>
<dbReference type="SMART" id="SM00327">
    <property type="entry name" value="VWA"/>
    <property type="match status" value="1"/>
</dbReference>
<protein>
    <submittedName>
        <fullName evidence="4">Ca-activated chloride channel family protein</fullName>
    </submittedName>
</protein>
<keyword evidence="2" id="KW-0732">Signal</keyword>